<reference evidence="2" key="1">
    <citation type="submission" date="2022-03" db="EMBL/GenBank/DDBJ databases">
        <authorList>
            <person name="Sayadi A."/>
        </authorList>
    </citation>
    <scope>NUCLEOTIDE SEQUENCE</scope>
</reference>
<evidence type="ECO:0008006" key="4">
    <source>
        <dbReference type="Google" id="ProtNLM"/>
    </source>
</evidence>
<sequence>MYSFFLIRILCSALFLSCLNLSRSSSDLLALYLVKAESFSLISFFIPSSNQGDGGLLTRNVLIGACLL</sequence>
<evidence type="ECO:0000313" key="2">
    <source>
        <dbReference type="EMBL" id="CAH1970736.1"/>
    </source>
</evidence>
<organism evidence="2 3">
    <name type="scientific">Acanthoscelides obtectus</name>
    <name type="common">Bean weevil</name>
    <name type="synonym">Bruchus obtectus</name>
    <dbReference type="NCBI Taxonomy" id="200917"/>
    <lineage>
        <taxon>Eukaryota</taxon>
        <taxon>Metazoa</taxon>
        <taxon>Ecdysozoa</taxon>
        <taxon>Arthropoda</taxon>
        <taxon>Hexapoda</taxon>
        <taxon>Insecta</taxon>
        <taxon>Pterygota</taxon>
        <taxon>Neoptera</taxon>
        <taxon>Endopterygota</taxon>
        <taxon>Coleoptera</taxon>
        <taxon>Polyphaga</taxon>
        <taxon>Cucujiformia</taxon>
        <taxon>Chrysomeloidea</taxon>
        <taxon>Chrysomelidae</taxon>
        <taxon>Bruchinae</taxon>
        <taxon>Bruchini</taxon>
        <taxon>Acanthoscelides</taxon>
    </lineage>
</organism>
<keyword evidence="1" id="KW-0732">Signal</keyword>
<proteinExistence type="predicted"/>
<evidence type="ECO:0000256" key="1">
    <source>
        <dbReference type="SAM" id="SignalP"/>
    </source>
</evidence>
<feature type="chain" id="PRO_5040269874" description="Secreted protein" evidence="1">
    <location>
        <begin position="25"/>
        <end position="68"/>
    </location>
</feature>
<evidence type="ECO:0000313" key="3">
    <source>
        <dbReference type="Proteomes" id="UP001152888"/>
    </source>
</evidence>
<dbReference type="Proteomes" id="UP001152888">
    <property type="component" value="Unassembled WGS sequence"/>
</dbReference>
<name>A0A9P0P4J3_ACAOB</name>
<comment type="caution">
    <text evidence="2">The sequence shown here is derived from an EMBL/GenBank/DDBJ whole genome shotgun (WGS) entry which is preliminary data.</text>
</comment>
<protein>
    <recommendedName>
        <fullName evidence="4">Secreted protein</fullName>
    </recommendedName>
</protein>
<dbReference type="EMBL" id="CAKOFQ010006777">
    <property type="protein sequence ID" value="CAH1970736.1"/>
    <property type="molecule type" value="Genomic_DNA"/>
</dbReference>
<gene>
    <name evidence="2" type="ORF">ACAOBT_LOCUS9081</name>
</gene>
<dbReference type="AlphaFoldDB" id="A0A9P0P4J3"/>
<feature type="signal peptide" evidence="1">
    <location>
        <begin position="1"/>
        <end position="24"/>
    </location>
</feature>
<accession>A0A9P0P4J3</accession>
<keyword evidence="3" id="KW-1185">Reference proteome</keyword>